<dbReference type="PROSITE" id="PS50026">
    <property type="entry name" value="EGF_3"/>
    <property type="match status" value="2"/>
</dbReference>
<dbReference type="Proteomes" id="UP000676336">
    <property type="component" value="Unassembled WGS sequence"/>
</dbReference>
<dbReference type="PROSITE" id="PS01186">
    <property type="entry name" value="EGF_2"/>
    <property type="match status" value="1"/>
</dbReference>
<feature type="disulfide bond" evidence="2">
    <location>
        <begin position="42"/>
        <end position="51"/>
    </location>
</feature>
<reference evidence="4" key="1">
    <citation type="submission" date="2021-02" db="EMBL/GenBank/DDBJ databases">
        <authorList>
            <person name="Nowell W R."/>
        </authorList>
    </citation>
    <scope>NUCLEOTIDE SEQUENCE</scope>
</reference>
<accession>A0A8S3CJW1</accession>
<dbReference type="InterPro" id="IPR051830">
    <property type="entry name" value="NOTCH_homolog"/>
</dbReference>
<dbReference type="PANTHER" id="PTHR24033:SF151">
    <property type="entry name" value="NOTCH 2"/>
    <property type="match status" value="1"/>
</dbReference>
<dbReference type="InterPro" id="IPR000742">
    <property type="entry name" value="EGF"/>
</dbReference>
<feature type="domain" description="EGF-like" evidence="3">
    <location>
        <begin position="16"/>
        <end position="52"/>
    </location>
</feature>
<dbReference type="Gene3D" id="2.60.120.200">
    <property type="match status" value="1"/>
</dbReference>
<feature type="disulfide bond" evidence="2">
    <location>
        <begin position="259"/>
        <end position="268"/>
    </location>
</feature>
<dbReference type="AlphaFoldDB" id="A0A8S3CJW1"/>
<dbReference type="CDD" id="cd00054">
    <property type="entry name" value="EGF_CA"/>
    <property type="match status" value="1"/>
</dbReference>
<dbReference type="PROSITE" id="PS00022">
    <property type="entry name" value="EGF_1"/>
    <property type="match status" value="2"/>
</dbReference>
<dbReference type="PANTHER" id="PTHR24033">
    <property type="entry name" value="EGF-LIKE DOMAIN-CONTAINING PROTEIN"/>
    <property type="match status" value="1"/>
</dbReference>
<evidence type="ECO:0000313" key="5">
    <source>
        <dbReference type="Proteomes" id="UP000676336"/>
    </source>
</evidence>
<proteinExistence type="predicted"/>
<dbReference type="Gene3D" id="2.10.25.10">
    <property type="entry name" value="Laminin"/>
    <property type="match status" value="1"/>
</dbReference>
<feature type="non-terminal residue" evidence="4">
    <location>
        <position position="1"/>
    </location>
</feature>
<dbReference type="InterPro" id="IPR001791">
    <property type="entry name" value="Laminin_G"/>
</dbReference>
<dbReference type="CDD" id="cd00110">
    <property type="entry name" value="LamG"/>
    <property type="match status" value="1"/>
</dbReference>
<gene>
    <name evidence="4" type="ORF">SMN809_LOCUS52852</name>
</gene>
<dbReference type="EMBL" id="CAJOBI010180390">
    <property type="protein sequence ID" value="CAF4923931.1"/>
    <property type="molecule type" value="Genomic_DNA"/>
</dbReference>
<name>A0A8S3CJW1_9BILA</name>
<feature type="domain" description="EGF-like" evidence="3">
    <location>
        <begin position="231"/>
        <end position="269"/>
    </location>
</feature>
<dbReference type="SMART" id="SM00181">
    <property type="entry name" value="EGF"/>
    <property type="match status" value="2"/>
</dbReference>
<comment type="caution">
    <text evidence="4">The sequence shown here is derived from an EMBL/GenBank/DDBJ whole genome shotgun (WGS) entry which is preliminary data.</text>
</comment>
<evidence type="ECO:0000313" key="4">
    <source>
        <dbReference type="EMBL" id="CAF4923931.1"/>
    </source>
</evidence>
<evidence type="ECO:0000256" key="2">
    <source>
        <dbReference type="PROSITE-ProRule" id="PRU00076"/>
    </source>
</evidence>
<protein>
    <recommendedName>
        <fullName evidence="3">EGF-like domain-containing protein</fullName>
    </recommendedName>
</protein>
<comment type="caution">
    <text evidence="2">Lacks conserved residue(s) required for the propagation of feature annotation.</text>
</comment>
<organism evidence="4 5">
    <name type="scientific">Rotaria magnacalcarata</name>
    <dbReference type="NCBI Taxonomy" id="392030"/>
    <lineage>
        <taxon>Eukaryota</taxon>
        <taxon>Metazoa</taxon>
        <taxon>Spiralia</taxon>
        <taxon>Gnathifera</taxon>
        <taxon>Rotifera</taxon>
        <taxon>Eurotatoria</taxon>
        <taxon>Bdelloidea</taxon>
        <taxon>Philodinida</taxon>
        <taxon>Philodinidae</taxon>
        <taxon>Rotaria</taxon>
    </lineage>
</organism>
<sequence>MATYPKATGFVTAFEIINACKIAVCQKHELCHDHWFYHTCQCQSPFFGEKCDKIAPIVLFNQTSFIDISLASSISNISFFFNTRQSNGTLFQLISSSKLNRFTRDLTPQNRPFSKILGTLVNGRFHLIIIDNEHNPQEYELRNEQVLNDGRPHQIQLDLNNYRLIIDRIHNESLTTINNKIMPNKLQLIPYGSLDGWFQDLRINNQLISLVNTTEPNKDFNMTILNMKKLETNPCYPISPCQNQGQCLVTNSQEYICQCESNWFGQNCSQIDLCHYNNSSLCPNGFICKTIDNNQECLATGTFEGNTSHLLGALNYSSILSNELSFRLRANSQSAHLLTIRNLLNLNYFSLYLSEEN</sequence>
<dbReference type="InterPro" id="IPR013320">
    <property type="entry name" value="ConA-like_dom_sf"/>
</dbReference>
<evidence type="ECO:0000259" key="3">
    <source>
        <dbReference type="PROSITE" id="PS50026"/>
    </source>
</evidence>
<evidence type="ECO:0000256" key="1">
    <source>
        <dbReference type="ARBA" id="ARBA00023157"/>
    </source>
</evidence>
<dbReference type="Pfam" id="PF00008">
    <property type="entry name" value="EGF"/>
    <property type="match status" value="1"/>
</dbReference>
<dbReference type="SUPFAM" id="SSF49899">
    <property type="entry name" value="Concanavalin A-like lectins/glucanases"/>
    <property type="match status" value="2"/>
</dbReference>
<keyword evidence="1 2" id="KW-1015">Disulfide bond</keyword>
<keyword evidence="2" id="KW-0245">EGF-like domain</keyword>
<dbReference type="SUPFAM" id="SSF57196">
    <property type="entry name" value="EGF/Laminin"/>
    <property type="match status" value="1"/>
</dbReference>